<dbReference type="Proteomes" id="UP000635726">
    <property type="component" value="Unassembled WGS sequence"/>
</dbReference>
<dbReference type="InterPro" id="IPR025669">
    <property type="entry name" value="AAA_dom"/>
</dbReference>
<gene>
    <name evidence="3" type="ORF">GCM10008939_10890</name>
</gene>
<dbReference type="RefSeq" id="WP_188961239.1">
    <property type="nucleotide sequence ID" value="NZ_BMOE01000002.1"/>
</dbReference>
<reference evidence="3" key="1">
    <citation type="journal article" date="2014" name="Int. J. Syst. Evol. Microbiol.">
        <title>Complete genome sequence of Corynebacterium casei LMG S-19264T (=DSM 44701T), isolated from a smear-ripened cheese.</title>
        <authorList>
            <consortium name="US DOE Joint Genome Institute (JGI-PGF)"/>
            <person name="Walter F."/>
            <person name="Albersmeier A."/>
            <person name="Kalinowski J."/>
            <person name="Ruckert C."/>
        </authorList>
    </citation>
    <scope>NUCLEOTIDE SEQUENCE</scope>
    <source>
        <strain evidence="3">JCM 14371</strain>
    </source>
</reference>
<protein>
    <submittedName>
        <fullName evidence="3">Antitoxin</fullName>
    </submittedName>
</protein>
<comment type="caution">
    <text evidence="3">The sequence shown here is derived from an EMBL/GenBank/DDBJ whole genome shotgun (WGS) entry which is preliminary data.</text>
</comment>
<organism evidence="3 4">
    <name type="scientific">Deinococcus aquiradiocola</name>
    <dbReference type="NCBI Taxonomy" id="393059"/>
    <lineage>
        <taxon>Bacteria</taxon>
        <taxon>Thermotogati</taxon>
        <taxon>Deinococcota</taxon>
        <taxon>Deinococci</taxon>
        <taxon>Deinococcales</taxon>
        <taxon>Deinococcaceae</taxon>
        <taxon>Deinococcus</taxon>
    </lineage>
</organism>
<evidence type="ECO:0000313" key="4">
    <source>
        <dbReference type="Proteomes" id="UP000635726"/>
    </source>
</evidence>
<dbReference type="CDD" id="cd02042">
    <property type="entry name" value="ParAB_family"/>
    <property type="match status" value="1"/>
</dbReference>
<dbReference type="Gene3D" id="3.40.50.300">
    <property type="entry name" value="P-loop containing nucleotide triphosphate hydrolases"/>
    <property type="match status" value="1"/>
</dbReference>
<dbReference type="Pfam" id="PF13614">
    <property type="entry name" value="AAA_31"/>
    <property type="match status" value="1"/>
</dbReference>
<dbReference type="InterPro" id="IPR050678">
    <property type="entry name" value="DNA_Partitioning_ATPase"/>
</dbReference>
<dbReference type="NCBIfam" id="TIGR01552">
    <property type="entry name" value="phd_fam"/>
    <property type="match status" value="1"/>
</dbReference>
<reference evidence="3" key="2">
    <citation type="submission" date="2020-09" db="EMBL/GenBank/DDBJ databases">
        <authorList>
            <person name="Sun Q."/>
            <person name="Ohkuma M."/>
        </authorList>
    </citation>
    <scope>NUCLEOTIDE SEQUENCE</scope>
    <source>
        <strain evidence="3">JCM 14371</strain>
    </source>
</reference>
<dbReference type="AlphaFoldDB" id="A0A917PA46"/>
<dbReference type="SUPFAM" id="SSF52540">
    <property type="entry name" value="P-loop containing nucleoside triphosphate hydrolases"/>
    <property type="match status" value="1"/>
</dbReference>
<dbReference type="InterPro" id="IPR027417">
    <property type="entry name" value="P-loop_NTPase"/>
</dbReference>
<dbReference type="PANTHER" id="PTHR13696">
    <property type="entry name" value="P-LOOP CONTAINING NUCLEOSIDE TRIPHOSPHATE HYDROLASE"/>
    <property type="match status" value="1"/>
</dbReference>
<evidence type="ECO:0000259" key="2">
    <source>
        <dbReference type="Pfam" id="PF13614"/>
    </source>
</evidence>
<dbReference type="Gene3D" id="3.40.1620.10">
    <property type="entry name" value="YefM-like domain"/>
    <property type="match status" value="1"/>
</dbReference>
<sequence length="329" mass="35469">MTAGKNHIQVGALRAQLADTLQKVERGQRIVVERHGAPIAALVPIGDYHALGHREEHMAQRIIFTNISGGEGKSFFTFHTAFALADMGYRVAVIDGDPQASLTKRLGLHDDPNSAALRADHTILRAFEQDDGDIQLPDPVRTGNLDVWPANRHLLEADSKISADLSRIGNLHDALLTLEDRYDFILLDSKPGVSPLLTAVTAAAEHVIVPVSADKGMENLDELARLLRTAKKFNSRVGIRLFVPNRVRSTNLSRRVMERLTSYSQIAPLSPAVRESTVGGEAEDARLGVTRFAPKSPLAGDLRQMVDALLQAIGSGAPVPSSAPAGGQG</sequence>
<feature type="domain" description="AAA" evidence="2">
    <location>
        <begin position="61"/>
        <end position="235"/>
    </location>
</feature>
<comment type="similarity">
    <text evidence="1">Belongs to the phD/YefM antitoxin family.</text>
</comment>
<accession>A0A917PA46</accession>
<evidence type="ECO:0000313" key="3">
    <source>
        <dbReference type="EMBL" id="GGJ68300.1"/>
    </source>
</evidence>
<dbReference type="EMBL" id="BMOE01000002">
    <property type="protein sequence ID" value="GGJ68300.1"/>
    <property type="molecule type" value="Genomic_DNA"/>
</dbReference>
<dbReference type="SUPFAM" id="SSF143120">
    <property type="entry name" value="YefM-like"/>
    <property type="match status" value="1"/>
</dbReference>
<name>A0A917PA46_9DEIO</name>
<dbReference type="InterPro" id="IPR036165">
    <property type="entry name" value="YefM-like_sf"/>
</dbReference>
<proteinExistence type="inferred from homology"/>
<keyword evidence="4" id="KW-1185">Reference proteome</keyword>
<dbReference type="PANTHER" id="PTHR13696:SF52">
    <property type="entry name" value="PARA FAMILY PROTEIN CT_582"/>
    <property type="match status" value="1"/>
</dbReference>
<evidence type="ECO:0000256" key="1">
    <source>
        <dbReference type="ARBA" id="ARBA00009981"/>
    </source>
</evidence>